<evidence type="ECO:0000313" key="8">
    <source>
        <dbReference type="EMBL" id="CDS89755.1"/>
    </source>
</evidence>
<evidence type="ECO:0000313" key="15">
    <source>
        <dbReference type="EMBL" id="VFD55014.1"/>
    </source>
</evidence>
<proteinExistence type="predicted"/>
<evidence type="ECO:0000256" key="7">
    <source>
        <dbReference type="PROSITE-ProRule" id="PRU00418"/>
    </source>
</evidence>
<gene>
    <name evidence="9" type="primary">chbA</name>
    <name evidence="15" type="synonym">chbA_1</name>
    <name evidence="14" type="synonym">chbA_2</name>
    <name evidence="13" type="synonym">chbA_4</name>
    <name evidence="10" type="ORF">BN1095_460059</name>
    <name evidence="8" type="ORF">BN1096_760030</name>
    <name evidence="9" type="ORF">BN1097_760030</name>
    <name evidence="11" type="ORF">KRM00_000837</name>
    <name evidence="12" type="ORF">KRQ00_002177</name>
    <name evidence="14" type="ORF">SAMEA1402399_03792</name>
    <name evidence="15" type="ORF">SAMEA1710456_02513</name>
    <name evidence="13" type="ORF">SAMEA3375112_03010</name>
</gene>
<keyword evidence="2" id="KW-0762">Sugar transport</keyword>
<reference evidence="9" key="1">
    <citation type="submission" date="2014-07" db="EMBL/GenBank/DDBJ databases">
        <authorList>
            <person name="Monot Marc"/>
        </authorList>
    </citation>
    <scope>NUCLEOTIDE SEQUENCE</scope>
    <source>
        <strain evidence="10">7032989</strain>
        <strain evidence="9">7032994</strain>
    </source>
</reference>
<evidence type="ECO:0000256" key="2">
    <source>
        <dbReference type="ARBA" id="ARBA00022597"/>
    </source>
</evidence>
<evidence type="ECO:0000313" key="16">
    <source>
        <dbReference type="Proteomes" id="UP000189137"/>
    </source>
</evidence>
<dbReference type="KEGG" id="pdf:CD630DERM_34450"/>
<dbReference type="EMBL" id="LK933138">
    <property type="protein sequence ID" value="CDT39309.1"/>
    <property type="molecule type" value="Genomic_DNA"/>
</dbReference>
<dbReference type="EMBL" id="CAADAT010000015">
    <property type="protein sequence ID" value="VFD55014.1"/>
    <property type="molecule type" value="Genomic_DNA"/>
</dbReference>
<sequence length="101" mass="11409">MSTEVQIMELISTAGESKSKAFEALKKVKSKDFKGAKLLIEEARKIDIEAHRIQTELITQDLNEDVESPAMSLLMVHAQDHYMTSQLAKDLIEALIYCLDK</sequence>
<protein>
    <submittedName>
        <fullName evidence="9">N,N'-diacetylchitobiose-specific enzyme IIA component of PTS</fullName>
        <ecNumber evidence="9">2.7.1.69</ecNumber>
    </submittedName>
    <submittedName>
        <fullName evidence="13">N,N'-diacetylchitobiose-specific phosphotransferase enzyme IIA component</fullName>
    </submittedName>
    <submittedName>
        <fullName evidence="11">PTS lactose/cellobiose transporter subunit IIA</fullName>
    </submittedName>
    <submittedName>
        <fullName evidence="14">PTS system lactose/cellobiose-family transporter subunit IIA</fullName>
        <ecNumber evidence="13 14">2.7.1.-</ecNumber>
    </submittedName>
    <submittedName>
        <fullName evidence="8">PTS system, lactose/cellobiose-family IIA component</fullName>
    </submittedName>
</protein>
<dbReference type="InterPro" id="IPR003188">
    <property type="entry name" value="PTS_IIA_lac/cel"/>
</dbReference>
<dbReference type="PANTHER" id="PTHR34382:SF7">
    <property type="entry name" value="PTS SYSTEM N,N'-DIACETYLCHITOBIOSE-SPECIFIC EIIA COMPONENT"/>
    <property type="match status" value="1"/>
</dbReference>
<evidence type="ECO:0000256" key="1">
    <source>
        <dbReference type="ARBA" id="ARBA00022448"/>
    </source>
</evidence>
<dbReference type="Proteomes" id="UP000878956">
    <property type="component" value="Unassembled WGS sequence"/>
</dbReference>
<dbReference type="GeneID" id="66355906"/>
<reference evidence="11" key="2">
    <citation type="journal article" date="2018" name="Genome Biol.">
        <title>SKESA: strategic k-mer extension for scrupulous assemblies.</title>
        <authorList>
            <person name="Souvorov A."/>
            <person name="Agarwala R."/>
            <person name="Lipman D.J."/>
        </authorList>
    </citation>
    <scope>NUCLEOTIDE SEQUENCE</scope>
    <source>
        <strain evidence="12">Clostridioides</strain>
        <strain evidence="11">HN1000</strain>
    </source>
</reference>
<dbReference type="Proteomes" id="UP000346772">
    <property type="component" value="Unassembled WGS sequence"/>
</dbReference>
<keyword evidence="3 9" id="KW-0808">Transferase</keyword>
<dbReference type="GO" id="GO:0046872">
    <property type="term" value="F:metal ion binding"/>
    <property type="evidence" value="ECO:0007669"/>
    <property type="project" value="UniProtKB-KW"/>
</dbReference>
<comment type="cofactor">
    <cofactor evidence="6">
        <name>Mg(2+)</name>
        <dbReference type="ChEBI" id="CHEBI:18420"/>
    </cofactor>
    <text evidence="6">Binds 1 Mg(2+) ion per trimer.</text>
</comment>
<dbReference type="Proteomes" id="UP000411588">
    <property type="component" value="Unassembled WGS sequence"/>
</dbReference>
<feature type="binding site" evidence="6">
    <location>
        <position position="80"/>
    </location>
    <ligand>
        <name>Mg(2+)</name>
        <dbReference type="ChEBI" id="CHEBI:18420"/>
        <note>ligand shared between all trimeric partners</note>
    </ligand>
</feature>
<dbReference type="GO" id="GO:0016740">
    <property type="term" value="F:transferase activity"/>
    <property type="evidence" value="ECO:0007669"/>
    <property type="project" value="UniProtKB-KW"/>
</dbReference>
<keyword evidence="4" id="KW-0598">Phosphotransferase system</keyword>
<dbReference type="Proteomes" id="UP000879542">
    <property type="component" value="Unassembled WGS sequence"/>
</dbReference>
<dbReference type="EMBL" id="DAEQIJ010000009">
    <property type="protein sequence ID" value="HBH2620411.1"/>
    <property type="molecule type" value="Genomic_DNA"/>
</dbReference>
<dbReference type="RefSeq" id="WP_003421329.1">
    <property type="nucleotide sequence ID" value="NZ_AP025558.1"/>
</dbReference>
<evidence type="ECO:0000313" key="17">
    <source>
        <dbReference type="Proteomes" id="UP000346772"/>
    </source>
</evidence>
<feature type="modified residue" description="Phosphohistidine; by HPr" evidence="7">
    <location>
        <position position="77"/>
    </location>
</feature>
<evidence type="ECO:0000313" key="9">
    <source>
        <dbReference type="EMBL" id="CDS89946.1"/>
    </source>
</evidence>
<dbReference type="Pfam" id="PF02255">
    <property type="entry name" value="PTS_IIA"/>
    <property type="match status" value="1"/>
</dbReference>
<dbReference type="SUPFAM" id="SSF46973">
    <property type="entry name" value="Enzyme IIa from lactose specific PTS, IIa-lac"/>
    <property type="match status" value="1"/>
</dbReference>
<dbReference type="PANTHER" id="PTHR34382">
    <property type="entry name" value="PTS SYSTEM N,N'-DIACETYLCHITOBIOSE-SPECIFIC EIIA COMPONENT"/>
    <property type="match status" value="1"/>
</dbReference>
<keyword evidence="6" id="KW-0479">Metal-binding</keyword>
<dbReference type="InterPro" id="IPR036542">
    <property type="entry name" value="PTS_IIA_lac/cel_sf"/>
</dbReference>
<dbReference type="EMBL" id="FUPS01000011">
    <property type="protein sequence ID" value="SJS84474.1"/>
    <property type="molecule type" value="Genomic_DNA"/>
</dbReference>
<dbReference type="EMBL" id="LK932416">
    <property type="protein sequence ID" value="CDS89946.1"/>
    <property type="molecule type" value="Genomic_DNA"/>
</dbReference>
<reference evidence="17 18" key="3">
    <citation type="submission" date="2019-02" db="EMBL/GenBank/DDBJ databases">
        <authorList>
            <consortium name="Pathogen Informatics"/>
        </authorList>
    </citation>
    <scope>NUCLEOTIDE SEQUENCE [LARGE SCALE GENOMIC DNA]</scope>
    <source>
        <strain evidence="15 17">078GUE027</strain>
        <strain evidence="14">Clo34</strain>
        <strain evidence="18">clo34</strain>
        <strain evidence="13 16">VRECD0157</strain>
    </source>
</reference>
<evidence type="ECO:0000313" key="14">
    <source>
        <dbReference type="EMBL" id="VFD36010.1"/>
    </source>
</evidence>
<evidence type="ECO:0000256" key="4">
    <source>
        <dbReference type="ARBA" id="ARBA00022683"/>
    </source>
</evidence>
<evidence type="ECO:0000256" key="5">
    <source>
        <dbReference type="PIRSR" id="PIRSR000699-1"/>
    </source>
</evidence>
<evidence type="ECO:0000313" key="12">
    <source>
        <dbReference type="EMBL" id="HBH2620411.1"/>
    </source>
</evidence>
<dbReference type="EMBL" id="DAEPXK010000006">
    <property type="protein sequence ID" value="HBH1541378.1"/>
    <property type="molecule type" value="Genomic_DNA"/>
</dbReference>
<dbReference type="Gene3D" id="1.20.58.80">
    <property type="entry name" value="Phosphotransferase system, lactose/cellobiose-type IIA subunit"/>
    <property type="match status" value="1"/>
</dbReference>
<evidence type="ECO:0000313" key="13">
    <source>
        <dbReference type="EMBL" id="SJS84474.1"/>
    </source>
</evidence>
<dbReference type="PIRSF" id="PIRSF000699">
    <property type="entry name" value="PTS_IILac_III"/>
    <property type="match status" value="1"/>
</dbReference>
<dbReference type="EC" id="2.7.1.-" evidence="13 14"/>
<dbReference type="AlphaFoldDB" id="A0A031WHQ5"/>
<dbReference type="PATRIC" id="fig|1496.1373.peg.306"/>
<dbReference type="GO" id="GO:0009401">
    <property type="term" value="P:phosphoenolpyruvate-dependent sugar phosphotransferase system"/>
    <property type="evidence" value="ECO:0007669"/>
    <property type="project" value="UniProtKB-KW"/>
</dbReference>
<dbReference type="EC" id="2.7.1.69" evidence="9"/>
<evidence type="ECO:0000313" key="11">
    <source>
        <dbReference type="EMBL" id="HBH1541378.1"/>
    </source>
</evidence>
<dbReference type="EMBL" id="LK932531">
    <property type="protein sequence ID" value="CDS89755.1"/>
    <property type="molecule type" value="Genomic_DNA"/>
</dbReference>
<dbReference type="Proteomes" id="UP000189137">
    <property type="component" value="Unassembled WGS sequence"/>
</dbReference>
<evidence type="ECO:0000256" key="6">
    <source>
        <dbReference type="PIRSR" id="PIRSR000699-2"/>
    </source>
</evidence>
<dbReference type="EMBL" id="CAADAN010000020">
    <property type="protein sequence ID" value="VFD36010.1"/>
    <property type="molecule type" value="Genomic_DNA"/>
</dbReference>
<keyword evidence="1" id="KW-0813">Transport</keyword>
<evidence type="ECO:0000313" key="18">
    <source>
        <dbReference type="Proteomes" id="UP000411588"/>
    </source>
</evidence>
<evidence type="ECO:0000256" key="3">
    <source>
        <dbReference type="ARBA" id="ARBA00022679"/>
    </source>
</evidence>
<name>A0A031WHQ5_CLODI</name>
<reference evidence="11" key="4">
    <citation type="submission" date="2021-06" db="EMBL/GenBank/DDBJ databases">
        <authorList>
            <consortium name="NCBI Pathogen Detection Project"/>
        </authorList>
    </citation>
    <scope>NUCLEOTIDE SEQUENCE</scope>
    <source>
        <strain evidence="12">Clostridioides</strain>
        <strain evidence="11">HN1000</strain>
    </source>
</reference>
<evidence type="ECO:0000313" key="10">
    <source>
        <dbReference type="EMBL" id="CDT39309.1"/>
    </source>
</evidence>
<accession>A0A031WHQ5</accession>
<feature type="active site" description="Tele-phosphohistidine intermediate" evidence="5">
    <location>
        <position position="77"/>
    </location>
</feature>
<keyword evidence="6" id="KW-0460">Magnesium</keyword>
<dbReference type="PROSITE" id="PS51095">
    <property type="entry name" value="PTS_EIIA_TYPE_3"/>
    <property type="match status" value="1"/>
</dbReference>
<organism evidence="9">
    <name type="scientific">Clostridioides difficile</name>
    <name type="common">Peptoclostridium difficile</name>
    <dbReference type="NCBI Taxonomy" id="1496"/>
    <lineage>
        <taxon>Bacteria</taxon>
        <taxon>Bacillati</taxon>
        <taxon>Bacillota</taxon>
        <taxon>Clostridia</taxon>
        <taxon>Peptostreptococcales</taxon>
        <taxon>Peptostreptococcaceae</taxon>
        <taxon>Clostridioides</taxon>
    </lineage>
</organism>